<organism evidence="2">
    <name type="scientific">Rhipicephalus microplus</name>
    <name type="common">Cattle tick</name>
    <name type="synonym">Boophilus microplus</name>
    <dbReference type="NCBI Taxonomy" id="6941"/>
    <lineage>
        <taxon>Eukaryota</taxon>
        <taxon>Metazoa</taxon>
        <taxon>Ecdysozoa</taxon>
        <taxon>Arthropoda</taxon>
        <taxon>Chelicerata</taxon>
        <taxon>Arachnida</taxon>
        <taxon>Acari</taxon>
        <taxon>Parasitiformes</taxon>
        <taxon>Ixodida</taxon>
        <taxon>Ixodoidea</taxon>
        <taxon>Ixodidae</taxon>
        <taxon>Rhipicephalinae</taxon>
        <taxon>Rhipicephalus</taxon>
        <taxon>Boophilus</taxon>
    </lineage>
</organism>
<name>A0A6G5A2I4_RHIMP</name>
<feature type="signal peptide" evidence="1">
    <location>
        <begin position="1"/>
        <end position="25"/>
    </location>
</feature>
<dbReference type="AlphaFoldDB" id="A0A6G5A2I4"/>
<reference evidence="2" key="1">
    <citation type="submission" date="2020-03" db="EMBL/GenBank/DDBJ databases">
        <title>A transcriptome and proteome of the tick Rhipicephalus microplus shaped by the genetic composition of its hosts and developmental stage.</title>
        <authorList>
            <person name="Garcia G.R."/>
            <person name="Ribeiro J.M.C."/>
            <person name="Maruyama S.R."/>
            <person name="Gardinasse L.G."/>
            <person name="Nelson K."/>
            <person name="Ferreira B.R."/>
            <person name="Andrade T.G."/>
            <person name="Santos I.K.F.M."/>
        </authorList>
    </citation>
    <scope>NUCLEOTIDE SEQUENCE</scope>
    <source>
        <strain evidence="2">NSGR</strain>
        <tissue evidence="2">Salivary glands</tissue>
    </source>
</reference>
<feature type="chain" id="PRO_5026307561" evidence="1">
    <location>
        <begin position="26"/>
        <end position="72"/>
    </location>
</feature>
<proteinExistence type="predicted"/>
<dbReference type="EMBL" id="GIKN01002160">
    <property type="protein sequence ID" value="NIE44433.1"/>
    <property type="molecule type" value="Transcribed_RNA"/>
</dbReference>
<keyword evidence="1" id="KW-0732">Signal</keyword>
<accession>A0A6G5A2I4</accession>
<sequence length="72" mass="7872">MSSLLVLSGLLILHAMPVFERPAVAAFCEASAYSAADVAISKRTLRRCRSSRECWAHAILKCYGSTSPCRIQ</sequence>
<evidence type="ECO:0000256" key="1">
    <source>
        <dbReference type="SAM" id="SignalP"/>
    </source>
</evidence>
<protein>
    <submittedName>
        <fullName evidence="2">Putative secreted protein</fullName>
    </submittedName>
</protein>
<evidence type="ECO:0000313" key="2">
    <source>
        <dbReference type="EMBL" id="NIE44433.1"/>
    </source>
</evidence>